<name>A0A0F9E4M6_9ZZZZ</name>
<sequence length="407" mass="45617">MALSGGHWDTLAEVLKLTLPTLIRGVVDEDVKRGNPVDILPFAQANHTGELIRWLRESTTAESDVTNIGIGGQTVFSEGVTYDVKEATLRIKYIMRKLDKYVPSIHGTMNDYEETLAKEIMRGMTKKLGDAIIYDDFTYDGSSLQMDGLHAQAALNAGEAWDIDQGEAALSLENMRILSDELKHGYDFWLMPFRLARHIDRAYMEKGLTGLKADTAGTMGMIQWATNEAGGRTTFFDGKPIIRSDFMVAEQKNTGVGSNARAKYSSDTRMYSIFAVLRGQSSLAEEDPGLKIAFGKTEGEGDFFNMEFFDKLETEFHFALDPCATAKNAKCKLFFSKKADGLTRPWTGHGAVFVNPPYGRKIGEWVRKGYKEAGEGETVVMLLPARTDTRWWHEWVMKAHEIRFVQS</sequence>
<evidence type="ECO:0000313" key="1">
    <source>
        <dbReference type="EMBL" id="KKL24856.1"/>
    </source>
</evidence>
<dbReference type="Pfam" id="PF05869">
    <property type="entry name" value="Dam"/>
    <property type="match status" value="1"/>
</dbReference>
<comment type="caution">
    <text evidence="1">The sequence shown here is derived from an EMBL/GenBank/DDBJ whole genome shotgun (WGS) entry which is preliminary data.</text>
</comment>
<accession>A0A0F9E4M6</accession>
<protein>
    <submittedName>
        <fullName evidence="1">Uncharacterized protein</fullName>
    </submittedName>
</protein>
<reference evidence="1" key="1">
    <citation type="journal article" date="2015" name="Nature">
        <title>Complex archaea that bridge the gap between prokaryotes and eukaryotes.</title>
        <authorList>
            <person name="Spang A."/>
            <person name="Saw J.H."/>
            <person name="Jorgensen S.L."/>
            <person name="Zaremba-Niedzwiedzka K."/>
            <person name="Martijn J."/>
            <person name="Lind A.E."/>
            <person name="van Eijk R."/>
            <person name="Schleper C."/>
            <person name="Guy L."/>
            <person name="Ettema T.J."/>
        </authorList>
    </citation>
    <scope>NUCLEOTIDE SEQUENCE</scope>
</reference>
<organism evidence="1">
    <name type="scientific">marine sediment metagenome</name>
    <dbReference type="NCBI Taxonomy" id="412755"/>
    <lineage>
        <taxon>unclassified sequences</taxon>
        <taxon>metagenomes</taxon>
        <taxon>ecological metagenomes</taxon>
    </lineage>
</organism>
<proteinExistence type="predicted"/>
<dbReference type="GO" id="GO:0009307">
    <property type="term" value="P:DNA restriction-modification system"/>
    <property type="evidence" value="ECO:0007669"/>
    <property type="project" value="InterPro"/>
</dbReference>
<gene>
    <name evidence="1" type="ORF">LCGC14_2411150</name>
</gene>
<feature type="non-terminal residue" evidence="1">
    <location>
        <position position="407"/>
    </location>
</feature>
<dbReference type="EMBL" id="LAZR01036430">
    <property type="protein sequence ID" value="KKL24856.1"/>
    <property type="molecule type" value="Genomic_DNA"/>
</dbReference>
<dbReference type="GO" id="GO:0003677">
    <property type="term" value="F:DNA binding"/>
    <property type="evidence" value="ECO:0007669"/>
    <property type="project" value="InterPro"/>
</dbReference>
<dbReference type="AlphaFoldDB" id="A0A0F9E4M6"/>
<dbReference type="InterPro" id="IPR008593">
    <property type="entry name" value="Dam_MeTrfase"/>
</dbReference>
<dbReference type="GO" id="GO:0009007">
    <property type="term" value="F:site-specific DNA-methyltransferase (adenine-specific) activity"/>
    <property type="evidence" value="ECO:0007669"/>
    <property type="project" value="InterPro"/>
</dbReference>